<evidence type="ECO:0000256" key="2">
    <source>
        <dbReference type="ARBA" id="ARBA00004613"/>
    </source>
</evidence>
<feature type="domain" description="PLD phosphodiesterase" evidence="6">
    <location>
        <begin position="290"/>
        <end position="316"/>
    </location>
</feature>
<dbReference type="Gene3D" id="3.30.870.10">
    <property type="entry name" value="Endonuclease Chain A"/>
    <property type="match status" value="2"/>
</dbReference>
<dbReference type="PIRSF" id="PIRSF000850">
    <property type="entry name" value="Phospholipase_D_PSS"/>
    <property type="match status" value="1"/>
</dbReference>
<dbReference type="Pfam" id="PF13091">
    <property type="entry name" value="PLDc_2"/>
    <property type="match status" value="2"/>
</dbReference>
<dbReference type="EMBL" id="JACICF010000002">
    <property type="protein sequence ID" value="MBB3764628.1"/>
    <property type="molecule type" value="Genomic_DNA"/>
</dbReference>
<organism evidence="7 8">
    <name type="scientific">Sphingomicrobium lutaoense</name>
    <dbReference type="NCBI Taxonomy" id="515949"/>
    <lineage>
        <taxon>Bacteria</taxon>
        <taxon>Pseudomonadati</taxon>
        <taxon>Pseudomonadota</taxon>
        <taxon>Alphaproteobacteria</taxon>
        <taxon>Sphingomonadales</taxon>
        <taxon>Sphingomonadaceae</taxon>
        <taxon>Sphingomicrobium</taxon>
    </lineage>
</organism>
<keyword evidence="4" id="KW-0964">Secreted</keyword>
<evidence type="ECO:0000256" key="1">
    <source>
        <dbReference type="ARBA" id="ARBA00003145"/>
    </source>
</evidence>
<dbReference type="SUPFAM" id="SSF56024">
    <property type="entry name" value="Phospholipase D/nuclease"/>
    <property type="match status" value="2"/>
</dbReference>
<comment type="subcellular location">
    <subcellularLocation>
        <location evidence="2">Secreted</location>
    </subcellularLocation>
</comment>
<dbReference type="PROSITE" id="PS50035">
    <property type="entry name" value="PLD"/>
    <property type="match status" value="2"/>
</dbReference>
<dbReference type="PANTHER" id="PTHR21248:SF12">
    <property type="entry name" value="CARDIOLIPIN SYNTHASE C"/>
    <property type="match status" value="1"/>
</dbReference>
<gene>
    <name evidence="7" type="ORF">FHS50_001690</name>
</gene>
<dbReference type="Proteomes" id="UP000578569">
    <property type="component" value="Unassembled WGS sequence"/>
</dbReference>
<evidence type="ECO:0000256" key="3">
    <source>
        <dbReference type="ARBA" id="ARBA00018392"/>
    </source>
</evidence>
<name>A0A839Z238_9SPHN</name>
<evidence type="ECO:0000256" key="5">
    <source>
        <dbReference type="ARBA" id="ARBA00029594"/>
    </source>
</evidence>
<evidence type="ECO:0000313" key="7">
    <source>
        <dbReference type="EMBL" id="MBB3764628.1"/>
    </source>
</evidence>
<reference evidence="7 8" key="1">
    <citation type="submission" date="2020-08" db="EMBL/GenBank/DDBJ databases">
        <title>Genomic Encyclopedia of Type Strains, Phase IV (KMG-IV): sequencing the most valuable type-strain genomes for metagenomic binning, comparative biology and taxonomic classification.</title>
        <authorList>
            <person name="Goeker M."/>
        </authorList>
    </citation>
    <scope>NUCLEOTIDE SEQUENCE [LARGE SCALE GENOMIC DNA]</scope>
    <source>
        <strain evidence="7 8">DSM 24194</strain>
    </source>
</reference>
<dbReference type="SMART" id="SM00155">
    <property type="entry name" value="PLDc"/>
    <property type="match status" value="2"/>
</dbReference>
<dbReference type="InterPro" id="IPR001736">
    <property type="entry name" value="PLipase_D/transphosphatidylase"/>
</dbReference>
<dbReference type="GO" id="GO:0030572">
    <property type="term" value="F:phosphatidyltransferase activity"/>
    <property type="evidence" value="ECO:0007669"/>
    <property type="project" value="UniProtKB-ARBA"/>
</dbReference>
<proteinExistence type="predicted"/>
<keyword evidence="7" id="KW-0808">Transferase</keyword>
<keyword evidence="8" id="KW-1185">Reference proteome</keyword>
<dbReference type="RefSeq" id="WP_183934016.1">
    <property type="nucleotide sequence ID" value="NZ_JACICF010000002.1"/>
</dbReference>
<sequence>MARPPKSPDPAAPLRHEVAGHELRLLDSGKDRFDALIERIDGAQKSLRLLFYMFLDDEAGQKVLEALVRAARRGVEVRLIIDSFGSSKTPDDYYRPVREAGGDYLIFHPRIGRRYFIRNHQKLLIADERHVIVGGANIGNDYLDDHERAWRDLWIELSGPSAAHIAAYFDALDAWARSPRPLARRLRELIIRYSQTEGPIQWVLAGPLPRHNPWPGAVAREIVQAERVDLVAAYFSPTRHMLWRLGRVARRGGQTRILTAAKSDNEATIAAARHTYSRLLRMGARMWEYQRCRLHSKLLVIDDAVHVGSSNFDFRSLRLNLEVMLRIEDADFARTMRQWIDRELEDSVEITPEKHRRRANWWRRFKWALSHWLVTTIDYTVSRRLNFNLSED</sequence>
<accession>A0A839Z238</accession>
<feature type="domain" description="PLD phosphodiesterase" evidence="6">
    <location>
        <begin position="115"/>
        <end position="142"/>
    </location>
</feature>
<dbReference type="GO" id="GO:0032049">
    <property type="term" value="P:cardiolipin biosynthetic process"/>
    <property type="evidence" value="ECO:0007669"/>
    <property type="project" value="UniProtKB-ARBA"/>
</dbReference>
<dbReference type="PANTHER" id="PTHR21248">
    <property type="entry name" value="CARDIOLIPIN SYNTHASE"/>
    <property type="match status" value="1"/>
</dbReference>
<dbReference type="InterPro" id="IPR025202">
    <property type="entry name" value="PLD-like_dom"/>
</dbReference>
<dbReference type="CDD" id="cd09110">
    <property type="entry name" value="PLDc_CLS_1"/>
    <property type="match status" value="1"/>
</dbReference>
<evidence type="ECO:0000256" key="4">
    <source>
        <dbReference type="ARBA" id="ARBA00022525"/>
    </source>
</evidence>
<dbReference type="GO" id="GO:0005576">
    <property type="term" value="C:extracellular region"/>
    <property type="evidence" value="ECO:0007669"/>
    <property type="project" value="UniProtKB-SubCell"/>
</dbReference>
<comment type="caution">
    <text evidence="7">The sequence shown here is derived from an EMBL/GenBank/DDBJ whole genome shotgun (WGS) entry which is preliminary data.</text>
</comment>
<evidence type="ECO:0000259" key="6">
    <source>
        <dbReference type="PROSITE" id="PS50035"/>
    </source>
</evidence>
<protein>
    <recommendedName>
        <fullName evidence="3">Phospholipase D</fullName>
    </recommendedName>
    <alternativeName>
        <fullName evidence="5">Choline phosphatase</fullName>
    </alternativeName>
</protein>
<evidence type="ECO:0000313" key="8">
    <source>
        <dbReference type="Proteomes" id="UP000578569"/>
    </source>
</evidence>
<dbReference type="CDD" id="cd09159">
    <property type="entry name" value="PLDc_ybhO_like_2"/>
    <property type="match status" value="1"/>
</dbReference>
<comment type="function">
    <text evidence="1">Could be a virulence factor.</text>
</comment>
<dbReference type="AlphaFoldDB" id="A0A839Z238"/>